<dbReference type="Proteomes" id="UP000069906">
    <property type="component" value="Chromosome"/>
</dbReference>
<sequence>MSETSGPSEDDLFEVLSNRRRRYTVHALGQEAGAVELGAVAERVASWEYDVAESELSYDQRKRVYTALQQSHLPKMDDAGIVAFDKQRGMIEPEPALEEVDVYMDIVQGREIPWSQYYLGLSGVGAALVAAVWMSAWPLTLVPTMGWMTAIVAAFTVSAAIHTYYAKASRIGAGDKPPELER</sequence>
<evidence type="ECO:0000313" key="4">
    <source>
        <dbReference type="EMBL" id="ALG81016.1"/>
    </source>
</evidence>
<dbReference type="KEGG" id="hsf:HLASA_0100"/>
<dbReference type="AlphaFoldDB" id="A0A0F7PAD9"/>
<keyword evidence="1" id="KW-0812">Transmembrane</keyword>
<name>A0A0F7PAD9_9EURY</name>
<protein>
    <recommendedName>
        <fullName evidence="2">DUF7344 domain-containing protein</fullName>
    </recommendedName>
</protein>
<evidence type="ECO:0000313" key="6">
    <source>
        <dbReference type="Proteomes" id="UP000069906"/>
    </source>
</evidence>
<organism evidence="3 6">
    <name type="scientific">Halanaeroarchaeum sulfurireducens</name>
    <dbReference type="NCBI Taxonomy" id="1604004"/>
    <lineage>
        <taxon>Archaea</taxon>
        <taxon>Methanobacteriati</taxon>
        <taxon>Methanobacteriota</taxon>
        <taxon>Stenosarchaea group</taxon>
        <taxon>Halobacteria</taxon>
        <taxon>Halobacteriales</taxon>
        <taxon>Halobacteriaceae</taxon>
        <taxon>Halanaeroarchaeum</taxon>
    </lineage>
</organism>
<evidence type="ECO:0000313" key="3">
    <source>
        <dbReference type="EMBL" id="AKH96614.1"/>
    </source>
</evidence>
<evidence type="ECO:0000256" key="1">
    <source>
        <dbReference type="SAM" id="Phobius"/>
    </source>
</evidence>
<accession>A0A0F7PAD9</accession>
<dbReference type="KEGG" id="hsu:HLASF_0100"/>
<reference evidence="3 6" key="1">
    <citation type="journal article" date="2015" name="ISME J.">
        <title>Elemental sulfur and acetate can support life of a novel strictly anaerobic haloarchaeon.</title>
        <authorList>
            <person name="Sorokin D.Y."/>
            <person name="Kublanov I.V."/>
            <person name="Gavrilov S.N."/>
            <person name="Rojo D."/>
            <person name="Roman P."/>
            <person name="Golyshin P.N."/>
            <person name="Slepak V.Z."/>
            <person name="Smedile F."/>
            <person name="Ferrer M."/>
            <person name="Messina E."/>
            <person name="La Cono V."/>
            <person name="Yakimov M.M."/>
        </authorList>
    </citation>
    <scope>NUCLEOTIDE SEQUENCE [LARGE SCALE GENOMIC DNA]</scope>
    <source>
        <strain evidence="3 6">HSR2</strain>
    </source>
</reference>
<dbReference type="EMBL" id="CP008874">
    <property type="protein sequence ID" value="AKH96614.1"/>
    <property type="molecule type" value="Genomic_DNA"/>
</dbReference>
<feature type="transmembrane region" description="Helical" evidence="1">
    <location>
        <begin position="145"/>
        <end position="166"/>
    </location>
</feature>
<keyword evidence="6" id="KW-1185">Reference proteome</keyword>
<keyword evidence="1" id="KW-0472">Membrane</keyword>
<dbReference type="HOGENOM" id="CLU_093378_0_0_2"/>
<evidence type="ECO:0000259" key="2">
    <source>
        <dbReference type="Pfam" id="PF24035"/>
    </source>
</evidence>
<reference evidence="5" key="2">
    <citation type="submission" date="2015-05" db="EMBL/GenBank/DDBJ databases">
        <title>Complete genome sequence of Halanaeroarchaeum sulfurireducens type strain M27-SA2, a sulfate-reducer haloarchaeon from marine anoxic lake Medee.</title>
        <authorList>
            <person name="Messina E."/>
            <person name="Kublanov I.V."/>
            <person name="Toshchakov S."/>
            <person name="Arcadi E."/>
            <person name="La Spada G."/>
            <person name="La Cono V."/>
            <person name="Yakimov M.M."/>
        </authorList>
    </citation>
    <scope>NUCLEOTIDE SEQUENCE [LARGE SCALE GENOMIC DNA]</scope>
    <source>
        <strain evidence="5">M27-SA2</strain>
    </source>
</reference>
<dbReference type="Pfam" id="PF24035">
    <property type="entry name" value="DUF7344"/>
    <property type="match status" value="1"/>
</dbReference>
<feature type="transmembrane region" description="Helical" evidence="1">
    <location>
        <begin position="117"/>
        <end position="139"/>
    </location>
</feature>
<dbReference type="InterPro" id="IPR055768">
    <property type="entry name" value="DUF7344"/>
</dbReference>
<proteinExistence type="predicted"/>
<reference evidence="4 5" key="3">
    <citation type="journal article" date="2016" name="Stand. Genomic Sci.">
        <title>Complete genome sequence of 'Halanaeroarchaeum sulfurireducens' M27-SA2, a sulfur-reducing and acetate-oxidizing haloarchaeon from the deep-sea hypersaline anoxic lake Medee.</title>
        <authorList>
            <person name="Messina E."/>
            <person name="Sorokin D.Y."/>
            <person name="Kublanov I.V."/>
            <person name="Toshchakov S."/>
            <person name="Lopatina A."/>
            <person name="Arcadi E."/>
            <person name="Smedile F."/>
            <person name="La Spada G."/>
            <person name="La Cono V."/>
            <person name="Yakimov M.M."/>
        </authorList>
    </citation>
    <scope>NUCLEOTIDE SEQUENCE [LARGE SCALE GENOMIC DNA]</scope>
    <source>
        <strain evidence="4 5">M27-SA2</strain>
    </source>
</reference>
<feature type="domain" description="DUF7344" evidence="2">
    <location>
        <begin position="13"/>
        <end position="92"/>
    </location>
</feature>
<dbReference type="Proteomes" id="UP000060390">
    <property type="component" value="Chromosome"/>
</dbReference>
<dbReference type="STRING" id="1604004.HLASA_0100"/>
<keyword evidence="1" id="KW-1133">Transmembrane helix</keyword>
<dbReference type="EMBL" id="CP011564">
    <property type="protein sequence ID" value="ALG81016.1"/>
    <property type="molecule type" value="Genomic_DNA"/>
</dbReference>
<gene>
    <name evidence="4" type="ORF">HLASA_0100</name>
    <name evidence="3" type="ORF">HLASF_0100</name>
</gene>
<evidence type="ECO:0000313" key="5">
    <source>
        <dbReference type="Proteomes" id="UP000060390"/>
    </source>
</evidence>